<dbReference type="AlphaFoldDB" id="A0A5A8CDQ4"/>
<proteinExistence type="predicted"/>
<keyword evidence="2" id="KW-1185">Reference proteome</keyword>
<evidence type="ECO:0000313" key="2">
    <source>
        <dbReference type="Proteomes" id="UP000323011"/>
    </source>
</evidence>
<organism evidence="1 2">
    <name type="scientific">Cafeteria roenbergensis</name>
    <name type="common">Marine flagellate</name>
    <dbReference type="NCBI Taxonomy" id="33653"/>
    <lineage>
        <taxon>Eukaryota</taxon>
        <taxon>Sar</taxon>
        <taxon>Stramenopiles</taxon>
        <taxon>Bigyra</taxon>
        <taxon>Opalozoa</taxon>
        <taxon>Bicosoecida</taxon>
        <taxon>Cafeteriaceae</taxon>
        <taxon>Cafeteria</taxon>
    </lineage>
</organism>
<reference evidence="1 2" key="1">
    <citation type="submission" date="2019-07" db="EMBL/GenBank/DDBJ databases">
        <title>Genomes of Cafeteria roenbergensis.</title>
        <authorList>
            <person name="Fischer M.G."/>
            <person name="Hackl T."/>
            <person name="Roman M."/>
        </authorList>
    </citation>
    <scope>NUCLEOTIDE SEQUENCE [LARGE SCALE GENOMIC DNA]</scope>
    <source>
        <strain evidence="1 2">BVI</strain>
    </source>
</reference>
<sequence>MSGTAAAAADAGSLDLKPRFVPLSSDAIAAAAGPVPPALLELAASSGSLVHDVQQMLFFAKSIVADEEGCTILWLQTRPKYGAPCTAVLGRQVVEGGSRPQDLARRALRLLDPRPGAYTVRAPRNRADAADDDGLMAVDMGTAALYATTNPRSPRSAAADVAAEYGARVADEARRLAAAVASPKAAKGSPAEAPSRHRLDRMFLAAVQRETAVHGRARWRTLDVDDKDAVGACMSLLDAAGVGAAWAVETRGGVHLLLEPAALGRAMRDLAPQLALLRTRVVTAAGVEEEHEAVEVKTDCGCPLPGTMQGGFAVCFVDPAALPRDAAAADAIRERVAKA</sequence>
<dbReference type="Proteomes" id="UP000323011">
    <property type="component" value="Unassembled WGS sequence"/>
</dbReference>
<protein>
    <submittedName>
        <fullName evidence="1">Uncharacterized protein</fullName>
    </submittedName>
</protein>
<dbReference type="EMBL" id="VLTN01000030">
    <property type="protein sequence ID" value="KAA0151038.1"/>
    <property type="molecule type" value="Genomic_DNA"/>
</dbReference>
<comment type="caution">
    <text evidence="1">The sequence shown here is derived from an EMBL/GenBank/DDBJ whole genome shotgun (WGS) entry which is preliminary data.</text>
</comment>
<name>A0A5A8CDQ4_CAFRO</name>
<accession>A0A5A8CDQ4</accession>
<evidence type="ECO:0000313" key="1">
    <source>
        <dbReference type="EMBL" id="KAA0151038.1"/>
    </source>
</evidence>
<gene>
    <name evidence="1" type="ORF">FNF29_04927</name>
</gene>